<evidence type="ECO:0000313" key="1">
    <source>
        <dbReference type="EMBL" id="EAZ93232.1"/>
    </source>
</evidence>
<evidence type="ECO:0000313" key="2">
    <source>
        <dbReference type="Proteomes" id="UP000003781"/>
    </source>
</evidence>
<proteinExistence type="predicted"/>
<dbReference type="EMBL" id="AAXW01000002">
    <property type="protein sequence ID" value="EAZ93232.1"/>
    <property type="molecule type" value="Genomic_DNA"/>
</dbReference>
<organism evidence="1 2">
    <name type="scientific">Crocosphaera chwakensis CCY0110</name>
    <dbReference type="NCBI Taxonomy" id="391612"/>
    <lineage>
        <taxon>Bacteria</taxon>
        <taxon>Bacillati</taxon>
        <taxon>Cyanobacteriota</taxon>
        <taxon>Cyanophyceae</taxon>
        <taxon>Oscillatoriophycideae</taxon>
        <taxon>Chroococcales</taxon>
        <taxon>Aphanothecaceae</taxon>
        <taxon>Crocosphaera</taxon>
        <taxon>Crocosphaera chwakensis</taxon>
    </lineage>
</organism>
<gene>
    <name evidence="1" type="ORF">CY0110_15592</name>
</gene>
<comment type="caution">
    <text evidence="1">The sequence shown here is derived from an EMBL/GenBank/DDBJ whole genome shotgun (WGS) entry which is preliminary data.</text>
</comment>
<accession>A3IHF0</accession>
<reference evidence="1 2" key="1">
    <citation type="submission" date="2007-03" db="EMBL/GenBank/DDBJ databases">
        <authorList>
            <person name="Stal L."/>
            <person name="Ferriera S."/>
            <person name="Johnson J."/>
            <person name="Kravitz S."/>
            <person name="Beeson K."/>
            <person name="Sutton G."/>
            <person name="Rogers Y.-H."/>
            <person name="Friedman R."/>
            <person name="Frazier M."/>
            <person name="Venter J.C."/>
        </authorList>
    </citation>
    <scope>NUCLEOTIDE SEQUENCE [LARGE SCALE GENOMIC DNA]</scope>
    <source>
        <strain evidence="1 2">CCY0110</strain>
    </source>
</reference>
<protein>
    <submittedName>
        <fullName evidence="1">Uncharacterized protein</fullName>
    </submittedName>
</protein>
<dbReference type="AlphaFoldDB" id="A3IHF0"/>
<name>A3IHF0_9CHRO</name>
<keyword evidence="2" id="KW-1185">Reference proteome</keyword>
<dbReference type="Proteomes" id="UP000003781">
    <property type="component" value="Unassembled WGS sequence"/>
</dbReference>
<sequence>MRQGNAQHFFTDLHPCLQKMES</sequence>